<protein>
    <recommendedName>
        <fullName evidence="2">BACK domain-containing protein</fullName>
    </recommendedName>
</protein>
<accession>A0A1B6H257</accession>
<gene>
    <name evidence="1" type="ORF">g.43849</name>
</gene>
<feature type="non-terminal residue" evidence="1">
    <location>
        <position position="1"/>
    </location>
</feature>
<reference evidence="1" key="1">
    <citation type="submission" date="2015-11" db="EMBL/GenBank/DDBJ databases">
        <title>De novo transcriptome assembly of four potential Pierce s Disease insect vectors from Arizona vineyards.</title>
        <authorList>
            <person name="Tassone E.E."/>
        </authorList>
    </citation>
    <scope>NUCLEOTIDE SEQUENCE</scope>
</reference>
<evidence type="ECO:0008006" key="2">
    <source>
        <dbReference type="Google" id="ProtNLM"/>
    </source>
</evidence>
<evidence type="ECO:0000313" key="1">
    <source>
        <dbReference type="EMBL" id="JAS68728.1"/>
    </source>
</evidence>
<proteinExistence type="predicted"/>
<sequence length="153" mass="17616">IRNHCITDALDLLRVSCLLVMQTLQAEVTKHLINIVNPSNLYLVLQDSIFLQVSKLEAEIFKMIQNDTLKVLRCPNLYQICPVSMRYIVLLKALPVSRAEVWYAVINWARRKVLNECLAVGEGQQVPYVHPRLVLPRLKHLELCISNVIQMVE</sequence>
<name>A0A1B6H257_9HEMI</name>
<feature type="non-terminal residue" evidence="1">
    <location>
        <position position="153"/>
    </location>
</feature>
<dbReference type="EMBL" id="GECZ01001041">
    <property type="protein sequence ID" value="JAS68728.1"/>
    <property type="molecule type" value="Transcribed_RNA"/>
</dbReference>
<organism evidence="1">
    <name type="scientific">Cuerna arida</name>
    <dbReference type="NCBI Taxonomy" id="1464854"/>
    <lineage>
        <taxon>Eukaryota</taxon>
        <taxon>Metazoa</taxon>
        <taxon>Ecdysozoa</taxon>
        <taxon>Arthropoda</taxon>
        <taxon>Hexapoda</taxon>
        <taxon>Insecta</taxon>
        <taxon>Pterygota</taxon>
        <taxon>Neoptera</taxon>
        <taxon>Paraneoptera</taxon>
        <taxon>Hemiptera</taxon>
        <taxon>Auchenorrhyncha</taxon>
        <taxon>Membracoidea</taxon>
        <taxon>Cicadellidae</taxon>
        <taxon>Cicadellinae</taxon>
        <taxon>Proconiini</taxon>
        <taxon>Cuerna</taxon>
    </lineage>
</organism>
<dbReference type="AlphaFoldDB" id="A0A1B6H257"/>